<dbReference type="InterPro" id="IPR017441">
    <property type="entry name" value="Protein_kinase_ATP_BS"/>
</dbReference>
<evidence type="ECO:0000256" key="10">
    <source>
        <dbReference type="PROSITE-ProRule" id="PRU00191"/>
    </source>
</evidence>
<evidence type="ECO:0000256" key="2">
    <source>
        <dbReference type="ARBA" id="ARBA00022679"/>
    </source>
</evidence>
<evidence type="ECO:0000256" key="11">
    <source>
        <dbReference type="PROSITE-ProRule" id="PRU10141"/>
    </source>
</evidence>
<feature type="binding site" evidence="11">
    <location>
        <position position="265"/>
    </location>
    <ligand>
        <name>ATP</name>
        <dbReference type="ChEBI" id="CHEBI:30616"/>
    </ligand>
</feature>
<keyword evidence="3 11" id="KW-0547">Nucleotide-binding</keyword>
<dbReference type="CDD" id="cd10361">
    <property type="entry name" value="SH2_Fps_family"/>
    <property type="match status" value="1"/>
</dbReference>
<dbReference type="PANTHER" id="PTHR24418">
    <property type="entry name" value="TYROSINE-PROTEIN KINASE"/>
    <property type="match status" value="1"/>
</dbReference>
<evidence type="ECO:0000256" key="6">
    <source>
        <dbReference type="ARBA" id="ARBA00023136"/>
    </source>
</evidence>
<evidence type="ECO:0000256" key="7">
    <source>
        <dbReference type="ARBA" id="ARBA00023137"/>
    </source>
</evidence>
<accession>F1L3V0</accession>
<dbReference type="GO" id="GO:0004715">
    <property type="term" value="F:non-membrane spanning protein tyrosine kinase activity"/>
    <property type="evidence" value="ECO:0007669"/>
    <property type="project" value="UniProtKB-EC"/>
</dbReference>
<keyword evidence="4 12" id="KW-0418">Kinase</keyword>
<dbReference type="CDD" id="cd00192">
    <property type="entry name" value="PTKc"/>
    <property type="match status" value="1"/>
</dbReference>
<evidence type="ECO:0000259" key="14">
    <source>
        <dbReference type="PROSITE" id="PS50001"/>
    </source>
</evidence>
<comment type="similarity">
    <text evidence="12">Belongs to the protein kinase superfamily. Tyr protein kinase family.</text>
</comment>
<dbReference type="EC" id="2.7.10.2" evidence="12"/>
<evidence type="ECO:0000256" key="3">
    <source>
        <dbReference type="ARBA" id="ARBA00022741"/>
    </source>
</evidence>
<feature type="domain" description="Protein kinase" evidence="15">
    <location>
        <begin position="232"/>
        <end position="500"/>
    </location>
</feature>
<dbReference type="PROSITE" id="PS50011">
    <property type="entry name" value="PROTEIN_KINASE_DOM"/>
    <property type="match status" value="1"/>
</dbReference>
<comment type="catalytic activity">
    <reaction evidence="9 12">
        <text>L-tyrosyl-[protein] + ATP = O-phospho-L-tyrosyl-[protein] + ADP + H(+)</text>
        <dbReference type="Rhea" id="RHEA:10596"/>
        <dbReference type="Rhea" id="RHEA-COMP:10136"/>
        <dbReference type="Rhea" id="RHEA-COMP:20101"/>
        <dbReference type="ChEBI" id="CHEBI:15378"/>
        <dbReference type="ChEBI" id="CHEBI:30616"/>
        <dbReference type="ChEBI" id="CHEBI:46858"/>
        <dbReference type="ChEBI" id="CHEBI:61978"/>
        <dbReference type="ChEBI" id="CHEBI:456216"/>
        <dbReference type="EC" id="2.7.10.2"/>
    </reaction>
</comment>
<keyword evidence="10" id="KW-0727">SH2 domain</keyword>
<evidence type="ECO:0000256" key="12">
    <source>
        <dbReference type="RuleBase" id="RU362096"/>
    </source>
</evidence>
<keyword evidence="2 12" id="KW-0808">Transferase</keyword>
<keyword evidence="7 12" id="KW-0829">Tyrosine-protein kinase</keyword>
<dbReference type="PROSITE" id="PS00107">
    <property type="entry name" value="PROTEIN_KINASE_ATP"/>
    <property type="match status" value="1"/>
</dbReference>
<evidence type="ECO:0000256" key="9">
    <source>
        <dbReference type="ARBA" id="ARBA00051245"/>
    </source>
</evidence>
<dbReference type="AlphaFoldDB" id="F1L3V0"/>
<dbReference type="PROSITE" id="PS00109">
    <property type="entry name" value="PROTEIN_KINASE_TYR"/>
    <property type="match status" value="1"/>
</dbReference>
<dbReference type="Gene3D" id="1.10.510.10">
    <property type="entry name" value="Transferase(Phosphotransferase) domain 1"/>
    <property type="match status" value="1"/>
</dbReference>
<dbReference type="Pfam" id="PF00017">
    <property type="entry name" value="SH2"/>
    <property type="match status" value="1"/>
</dbReference>
<dbReference type="Gene3D" id="3.30.200.20">
    <property type="entry name" value="Phosphorylase Kinase, domain 1"/>
    <property type="match status" value="1"/>
</dbReference>
<dbReference type="GO" id="GO:0012505">
    <property type="term" value="C:endomembrane system"/>
    <property type="evidence" value="ECO:0007669"/>
    <property type="project" value="UniProtKB-SubCell"/>
</dbReference>
<dbReference type="InterPro" id="IPR000719">
    <property type="entry name" value="Prot_kinase_dom"/>
</dbReference>
<keyword evidence="5 11" id="KW-0067">ATP-binding</keyword>
<dbReference type="FunFam" id="1.10.510.10:FF:001512">
    <property type="entry name" value="Receptor tyrosine-protein kinase erbB-2"/>
    <property type="match status" value="1"/>
</dbReference>
<evidence type="ECO:0000256" key="4">
    <source>
        <dbReference type="ARBA" id="ARBA00022777"/>
    </source>
</evidence>
<evidence type="ECO:0000256" key="1">
    <source>
        <dbReference type="ARBA" id="ARBA00004308"/>
    </source>
</evidence>
<feature type="compositionally biased region" description="Basic and acidic residues" evidence="13">
    <location>
        <begin position="1"/>
        <end position="14"/>
    </location>
</feature>
<protein>
    <recommendedName>
        <fullName evidence="12">Tyrosine-protein kinase</fullName>
        <ecNumber evidence="12">2.7.10.2</ecNumber>
    </recommendedName>
</protein>
<dbReference type="InterPro" id="IPR011009">
    <property type="entry name" value="Kinase-like_dom_sf"/>
</dbReference>
<evidence type="ECO:0000256" key="5">
    <source>
        <dbReference type="ARBA" id="ARBA00022840"/>
    </source>
</evidence>
<dbReference type="InterPro" id="IPR035849">
    <property type="entry name" value="Fes/Fps/Fer_SH2"/>
</dbReference>
<dbReference type="Pfam" id="PF07714">
    <property type="entry name" value="PK_Tyr_Ser-Thr"/>
    <property type="match status" value="1"/>
</dbReference>
<evidence type="ECO:0000259" key="15">
    <source>
        <dbReference type="PROSITE" id="PS50011"/>
    </source>
</evidence>
<feature type="region of interest" description="Disordered" evidence="13">
    <location>
        <begin position="1"/>
        <end position="106"/>
    </location>
</feature>
<dbReference type="InterPro" id="IPR000980">
    <property type="entry name" value="SH2"/>
</dbReference>
<comment type="subcellular location">
    <subcellularLocation>
        <location evidence="1">Endomembrane system</location>
    </subcellularLocation>
</comment>
<dbReference type="SMART" id="SM00219">
    <property type="entry name" value="TyrKc"/>
    <property type="match status" value="1"/>
</dbReference>
<evidence type="ECO:0000313" key="16">
    <source>
        <dbReference type="EMBL" id="ADY44804.1"/>
    </source>
</evidence>
<proteinExistence type="evidence at transcript level"/>
<dbReference type="EMBL" id="JI170844">
    <property type="protein sequence ID" value="ADY44804.1"/>
    <property type="molecule type" value="mRNA"/>
</dbReference>
<dbReference type="SUPFAM" id="SSF56112">
    <property type="entry name" value="Protein kinase-like (PK-like)"/>
    <property type="match status" value="1"/>
</dbReference>
<dbReference type="InterPro" id="IPR001245">
    <property type="entry name" value="Ser-Thr/Tyr_kinase_cat_dom"/>
</dbReference>
<comment type="catalytic activity">
    <reaction evidence="8">
        <text>L-tyrosyl-[protein] + ATP = O-phospho-L-tyrosyl-[protein] + ADP + H(+)</text>
        <dbReference type="Rhea" id="RHEA:10596"/>
        <dbReference type="Rhea" id="RHEA-COMP:10136"/>
        <dbReference type="Rhea" id="RHEA-COMP:20101"/>
        <dbReference type="ChEBI" id="CHEBI:15378"/>
        <dbReference type="ChEBI" id="CHEBI:30616"/>
        <dbReference type="ChEBI" id="CHEBI:46858"/>
        <dbReference type="ChEBI" id="CHEBI:61978"/>
        <dbReference type="ChEBI" id="CHEBI:456216"/>
        <dbReference type="EC" id="2.7.10.1"/>
    </reaction>
</comment>
<feature type="compositionally biased region" description="Basic residues" evidence="13">
    <location>
        <begin position="70"/>
        <end position="80"/>
    </location>
</feature>
<dbReference type="GO" id="GO:0005524">
    <property type="term" value="F:ATP binding"/>
    <property type="evidence" value="ECO:0007669"/>
    <property type="project" value="UniProtKB-UniRule"/>
</dbReference>
<dbReference type="GO" id="GO:0048680">
    <property type="term" value="P:positive regulation of axon regeneration"/>
    <property type="evidence" value="ECO:0007669"/>
    <property type="project" value="UniProtKB-ARBA"/>
</dbReference>
<dbReference type="GO" id="GO:0004714">
    <property type="term" value="F:transmembrane receptor protein tyrosine kinase activity"/>
    <property type="evidence" value="ECO:0007669"/>
    <property type="project" value="UniProtKB-EC"/>
</dbReference>
<dbReference type="InterPro" id="IPR020635">
    <property type="entry name" value="Tyr_kinase_cat_dom"/>
</dbReference>
<evidence type="ECO:0000256" key="13">
    <source>
        <dbReference type="SAM" id="MobiDB-lite"/>
    </source>
</evidence>
<reference evidence="16" key="1">
    <citation type="journal article" date="2011" name="Genome Res.">
        <title>Deep small RNA sequencing from the nematode Ascaris reveals conservation, functional diversification, and novel developmental profiles.</title>
        <authorList>
            <person name="Wang J."/>
            <person name="Czech B."/>
            <person name="Crunk A."/>
            <person name="Wallace A."/>
            <person name="Mitreva M."/>
            <person name="Hannon G.J."/>
            <person name="Davis R.E."/>
        </authorList>
    </citation>
    <scope>NUCLEOTIDE SEQUENCE</scope>
</reference>
<dbReference type="InterPro" id="IPR050198">
    <property type="entry name" value="Non-receptor_tyrosine_kinases"/>
</dbReference>
<keyword evidence="6" id="KW-0472">Membrane</keyword>
<evidence type="ECO:0000256" key="8">
    <source>
        <dbReference type="ARBA" id="ARBA00051243"/>
    </source>
</evidence>
<organism evidence="16">
    <name type="scientific">Ascaris suum</name>
    <name type="common">Pig roundworm</name>
    <name type="synonym">Ascaris lumbricoides</name>
    <dbReference type="NCBI Taxonomy" id="6253"/>
    <lineage>
        <taxon>Eukaryota</taxon>
        <taxon>Metazoa</taxon>
        <taxon>Ecdysozoa</taxon>
        <taxon>Nematoda</taxon>
        <taxon>Chromadorea</taxon>
        <taxon>Rhabditida</taxon>
        <taxon>Spirurina</taxon>
        <taxon>Ascaridomorpha</taxon>
        <taxon>Ascaridoidea</taxon>
        <taxon>Ascarididae</taxon>
        <taxon>Ascaris</taxon>
    </lineage>
</organism>
<dbReference type="GO" id="GO:0061564">
    <property type="term" value="P:axon development"/>
    <property type="evidence" value="ECO:0007669"/>
    <property type="project" value="UniProtKB-ARBA"/>
</dbReference>
<dbReference type="Gene3D" id="3.30.505.10">
    <property type="entry name" value="SH2 domain"/>
    <property type="match status" value="1"/>
</dbReference>
<name>F1L3V0_ASCSU</name>
<dbReference type="SUPFAM" id="SSF55550">
    <property type="entry name" value="SH2 domain"/>
    <property type="match status" value="1"/>
</dbReference>
<dbReference type="SMART" id="SM00252">
    <property type="entry name" value="SH2"/>
    <property type="match status" value="1"/>
</dbReference>
<dbReference type="PROSITE" id="PS50001">
    <property type="entry name" value="SH2"/>
    <property type="match status" value="1"/>
</dbReference>
<sequence length="515" mass="58110">MTTRILEDSRERNRVSPSSVDLLMRPSGSGDPRSTKDDTFVSSSKSSEACRRSRKRRQGISMSYKSLSRSGRKTRTRSRKLTNEELDETAQTIVPETDGETGPPRKLIQVSSDEAGGMGRSIDDEPYYHGFMSPDECSPLLKSPGDFLVRKVHLDDEEQYAISVRVHETSVMNFLIKRSRSKRLYYVYGYAFKTIPDLIAYHTRNRLPLNGDDICIKKGVEKSEWQLFHEQVEITKKIGEGAFGEVWQGTLSLGVFRGRVPVAVKMLHSSVISTDERIRFLREANLMLKLNHVNVIKFYGVATTREPIMIVMELASGGSLLARVQDAQNPVGTPTESDKVKYCSDVANGLAYLESMCVIHRDVAARNCLLGENETVKLSDFGLSLLGIAYREKHMKNVPIRWLAPETLKSGRYSTKSDVWSFGVTMWEVFSNGAHPYGDIEDNKEVRRQVLAQKLKLADPPGMPSEVLSMMHSCLQFDPEQRPPFHELARVLDAGRNARIRTNTLSSILRGILRM</sequence>
<dbReference type="InterPro" id="IPR036860">
    <property type="entry name" value="SH2_dom_sf"/>
</dbReference>
<dbReference type="InterPro" id="IPR008266">
    <property type="entry name" value="Tyr_kinase_AS"/>
</dbReference>
<dbReference type="PRINTS" id="PR00109">
    <property type="entry name" value="TYRKINASE"/>
</dbReference>
<feature type="domain" description="SH2" evidence="14">
    <location>
        <begin position="127"/>
        <end position="220"/>
    </location>
</feature>